<evidence type="ECO:0000313" key="1">
    <source>
        <dbReference type="EMBL" id="JAH33005.1"/>
    </source>
</evidence>
<protein>
    <submittedName>
        <fullName evidence="1">Uncharacterized protein</fullName>
    </submittedName>
</protein>
<organism evidence="1">
    <name type="scientific">Anguilla anguilla</name>
    <name type="common">European freshwater eel</name>
    <name type="synonym">Muraena anguilla</name>
    <dbReference type="NCBI Taxonomy" id="7936"/>
    <lineage>
        <taxon>Eukaryota</taxon>
        <taxon>Metazoa</taxon>
        <taxon>Chordata</taxon>
        <taxon>Craniata</taxon>
        <taxon>Vertebrata</taxon>
        <taxon>Euteleostomi</taxon>
        <taxon>Actinopterygii</taxon>
        <taxon>Neopterygii</taxon>
        <taxon>Teleostei</taxon>
        <taxon>Anguilliformes</taxon>
        <taxon>Anguillidae</taxon>
        <taxon>Anguilla</taxon>
    </lineage>
</organism>
<accession>A0A0E9RX97</accession>
<name>A0A0E9RX97_ANGAN</name>
<dbReference type="EMBL" id="GBXM01070327">
    <property type="protein sequence ID" value="JAH38250.1"/>
    <property type="molecule type" value="Transcribed_RNA"/>
</dbReference>
<dbReference type="AlphaFoldDB" id="A0A0E9RX97"/>
<reference evidence="1" key="1">
    <citation type="submission" date="2014-11" db="EMBL/GenBank/DDBJ databases">
        <authorList>
            <person name="Amaro Gonzalez C."/>
        </authorList>
    </citation>
    <scope>NUCLEOTIDE SEQUENCE</scope>
</reference>
<sequence length="22" mass="2602">MFEVLVEPLVIQHIYIQTDQGE</sequence>
<proteinExistence type="predicted"/>
<dbReference type="EMBL" id="GBXM01075572">
    <property type="protein sequence ID" value="JAH33005.1"/>
    <property type="molecule type" value="Transcribed_RNA"/>
</dbReference>
<reference evidence="1" key="2">
    <citation type="journal article" date="2015" name="Fish Shellfish Immunol.">
        <title>Early steps in the European eel (Anguilla anguilla)-Vibrio vulnificus interaction in the gills: Role of the RtxA13 toxin.</title>
        <authorList>
            <person name="Callol A."/>
            <person name="Pajuelo D."/>
            <person name="Ebbesson L."/>
            <person name="Teles M."/>
            <person name="MacKenzie S."/>
            <person name="Amaro C."/>
        </authorList>
    </citation>
    <scope>NUCLEOTIDE SEQUENCE</scope>
</reference>